<dbReference type="STRING" id="588581.Cpap_1186"/>
<comment type="caution">
    <text evidence="2">The sequence shown here is derived from an EMBL/GenBank/DDBJ whole genome shotgun (WGS) entry which is preliminary data.</text>
</comment>
<dbReference type="Proteomes" id="UP000003860">
    <property type="component" value="Unassembled WGS sequence"/>
</dbReference>
<feature type="chain" id="PRO_5003272981" evidence="1">
    <location>
        <begin position="31"/>
        <end position="961"/>
    </location>
</feature>
<dbReference type="Gene3D" id="2.130.10.10">
    <property type="entry name" value="YVTN repeat-like/Quinoprotein amine dehydrogenase"/>
    <property type="match status" value="1"/>
</dbReference>
<name>F1TF53_9FIRM</name>
<dbReference type="AlphaFoldDB" id="F1TF53"/>
<dbReference type="EMBL" id="ACXX02000010">
    <property type="protein sequence ID" value="EGD46991.1"/>
    <property type="molecule type" value="Genomic_DNA"/>
</dbReference>
<evidence type="ECO:0000256" key="1">
    <source>
        <dbReference type="SAM" id="SignalP"/>
    </source>
</evidence>
<gene>
    <name evidence="2" type="ORF">Cpap_1186</name>
</gene>
<feature type="signal peptide" evidence="1">
    <location>
        <begin position="1"/>
        <end position="30"/>
    </location>
</feature>
<reference evidence="2" key="1">
    <citation type="submission" date="2009-07" db="EMBL/GenBank/DDBJ databases">
        <authorList>
            <consortium name="US DOE Joint Genome Institute (JGI-PGF)"/>
            <person name="Lucas S."/>
            <person name="Copeland A."/>
            <person name="Lapidus A."/>
            <person name="Glavina del Rio T."/>
            <person name="Tice H."/>
            <person name="Bruce D."/>
            <person name="Goodwin L."/>
            <person name="Pitluck S."/>
            <person name="Larimer F."/>
            <person name="Land M.L."/>
            <person name="Mouttaki H."/>
            <person name="He Z."/>
            <person name="Zhou J."/>
            <person name="Hemme C.L."/>
        </authorList>
    </citation>
    <scope>NUCLEOTIDE SEQUENCE</scope>
    <source>
        <strain evidence="2">DSM 2782</strain>
    </source>
</reference>
<reference evidence="2" key="2">
    <citation type="submission" date="2011-01" db="EMBL/GenBank/DDBJ databases">
        <title>The Non-contiguous Finished genome of Clostridium papyrosolvens.</title>
        <authorList>
            <person name="Lucas S."/>
            <person name="Copeland A."/>
            <person name="Lapidus A."/>
            <person name="Cheng J.-F."/>
            <person name="Goodwin L."/>
            <person name="Pitluck S."/>
            <person name="Misra M."/>
            <person name="Chertkov O."/>
            <person name="Detter J.C."/>
            <person name="Han C."/>
            <person name="Tapia R."/>
            <person name="Land M."/>
            <person name="Hauser L."/>
            <person name="Kyrpides N."/>
            <person name="Ivanova N."/>
            <person name="Pagani I."/>
            <person name="Mouttaki H."/>
            <person name="He Z."/>
            <person name="Zhou J."/>
            <person name="Hemme C.L."/>
            <person name="Woyke T."/>
        </authorList>
    </citation>
    <scope>NUCLEOTIDE SEQUENCE [LARGE SCALE GENOMIC DNA]</scope>
    <source>
        <strain evidence="2">DSM 2782</strain>
    </source>
</reference>
<proteinExistence type="predicted"/>
<dbReference type="Gene3D" id="2.60.40.10">
    <property type="entry name" value="Immunoglobulins"/>
    <property type="match status" value="1"/>
</dbReference>
<dbReference type="RefSeq" id="WP_004620573.1">
    <property type="nucleotide sequence ID" value="NZ_ACXX02000010.1"/>
</dbReference>
<keyword evidence="3" id="KW-1185">Reference proteome</keyword>
<accession>F1TF53</accession>
<keyword evidence="1" id="KW-0732">Signal</keyword>
<dbReference type="InterPro" id="IPR013783">
    <property type="entry name" value="Ig-like_fold"/>
</dbReference>
<protein>
    <submittedName>
        <fullName evidence="2">Uncharacterized protein</fullName>
    </submittedName>
</protein>
<evidence type="ECO:0000313" key="3">
    <source>
        <dbReference type="Proteomes" id="UP000003860"/>
    </source>
</evidence>
<dbReference type="OrthoDB" id="1817428at2"/>
<dbReference type="eggNOG" id="COG3292">
    <property type="taxonomic scope" value="Bacteria"/>
</dbReference>
<evidence type="ECO:0000313" key="2">
    <source>
        <dbReference type="EMBL" id="EGD46991.1"/>
    </source>
</evidence>
<organism evidence="2 3">
    <name type="scientific">Ruminiclostridium papyrosolvens DSM 2782</name>
    <dbReference type="NCBI Taxonomy" id="588581"/>
    <lineage>
        <taxon>Bacteria</taxon>
        <taxon>Bacillati</taxon>
        <taxon>Bacillota</taxon>
        <taxon>Clostridia</taxon>
        <taxon>Eubacteriales</taxon>
        <taxon>Oscillospiraceae</taxon>
        <taxon>Ruminiclostridium</taxon>
    </lineage>
</organism>
<sequence length="961" mass="106063">MINNKKSLKLLSGILTTAMLLTGPVSGAFAAGGTLPGAAFSAVQLESAQTKEMTYYKTGDAGIPSDIQWVENPDALDYLPKAVIGDVKCAVKDANGVYWIGTLNGLQRVDFKQKDSRDIVQYMAGPRYLYGGDDVVTAVASDNKGGVWVKTASGVTHIAMPEKTMLEKTYVYSKMTNDLNDRFGLVEGAGFTFSDSASTAVNYGSETGNYVSSAKTSDNDGLWTAMYAIGEIFRYKTLKEQYGSNATELQKAEIAGAKAAALRASKAVLLLDYVSGRDNGFPCRSFMLTSEAAAQTSDGTDYGLQSQNGLWFHTVIGQANPNGIIPSMKNSEGKDPIGYGIVRVTKDAMTKKGSRLFPSGGYDVMNYNGLGLSQAAIDELNLTRDDGAKLGTDIKTKVEKSQEVYQVLPVITTATNNKYNVVDSSTNAANKPLFQLTVPVYEKIPKIFNDLFPTSAIGADGYIDQNQIVYKADTSSDEVDGHYGLFFAAYNYLCDDDSDPQLAELKSLISDTTRKMTKLILKDDHYYVEDATGKSTQWSRWLSKYFNDGLSTMEKQAVWANHVGVDEAGEDALSYGFEDGPLNVLQIMAMLKTAINVTNPAHVEDIANFQKAYDMAYEASYSKEEPFESPKGYIQVAKEYIQRRLIRQATNAYGINDNKVIDPANPPYSGDVEDDSNINATIHNDWTQYINYSDENLGWLPVFQLILQEKDPARYAQIVEAYDQWYENEKREENPSYTFLYQMAHPEDTTVDLKSAVRFLYRMPQYRVDFAVQNNRQDVLYIEPGDRDDNIQMNYAVAPDERYIHKNNNNPFESANGNYTANSNFNYATGEMEGGLVFTIPYWMGRYFGIIKEADNAHAMYSQKLMNVAVTADKNEVTSGEQVSLTATVNDESKILGNVIVDFYDGATWIGRARTEADGTATLQTAPTANASYTAVAVERLIGETMYLQSATAAPAEVILK</sequence>
<dbReference type="InterPro" id="IPR015943">
    <property type="entry name" value="WD40/YVTN_repeat-like_dom_sf"/>
</dbReference>